<keyword evidence="3" id="KW-0560">Oxidoreductase</keyword>
<evidence type="ECO:0000313" key="13">
    <source>
        <dbReference type="Proteomes" id="UP000030671"/>
    </source>
</evidence>
<dbReference type="OrthoDB" id="2121828at2759"/>
<dbReference type="GO" id="GO:0005507">
    <property type="term" value="F:copper ion binding"/>
    <property type="evidence" value="ECO:0007669"/>
    <property type="project" value="InterPro"/>
</dbReference>
<dbReference type="InParanoid" id="W4KBN6"/>
<keyword evidence="5" id="KW-1015">Disulfide bond</keyword>
<dbReference type="PANTHER" id="PTHR11709:SF414">
    <property type="entry name" value="ADR239WP"/>
    <property type="match status" value="1"/>
</dbReference>
<feature type="signal peptide" evidence="8">
    <location>
        <begin position="1"/>
        <end position="20"/>
    </location>
</feature>
<dbReference type="InterPro" id="IPR045087">
    <property type="entry name" value="Cu-oxidase_fam"/>
</dbReference>
<evidence type="ECO:0000256" key="1">
    <source>
        <dbReference type="ARBA" id="ARBA00010609"/>
    </source>
</evidence>
<proteinExistence type="inferred from homology"/>
<feature type="region of interest" description="Disordered" evidence="7">
    <location>
        <begin position="31"/>
        <end position="65"/>
    </location>
</feature>
<evidence type="ECO:0000256" key="3">
    <source>
        <dbReference type="ARBA" id="ARBA00023002"/>
    </source>
</evidence>
<gene>
    <name evidence="12" type="primary">HaMco1</name>
    <name evidence="12" type="ORF">HETIRDRAFT_119423</name>
</gene>
<name>W4KBN6_HETIT</name>
<evidence type="ECO:0000256" key="8">
    <source>
        <dbReference type="SAM" id="SignalP"/>
    </source>
</evidence>
<dbReference type="FunFam" id="2.60.40.420:FF:000045">
    <property type="entry name" value="Laccase 2"/>
    <property type="match status" value="1"/>
</dbReference>
<feature type="domain" description="Plastocyanin-like" evidence="11">
    <location>
        <begin position="118"/>
        <end position="229"/>
    </location>
</feature>
<dbReference type="Pfam" id="PF07731">
    <property type="entry name" value="Cu-oxidase_2"/>
    <property type="match status" value="1"/>
</dbReference>
<keyword evidence="2" id="KW-0479">Metal-binding</keyword>
<dbReference type="InterPro" id="IPR033138">
    <property type="entry name" value="Cu_oxidase_CS"/>
</dbReference>
<dbReference type="InterPro" id="IPR001117">
    <property type="entry name" value="Cu-oxidase_2nd"/>
</dbReference>
<evidence type="ECO:0000256" key="7">
    <source>
        <dbReference type="SAM" id="MobiDB-lite"/>
    </source>
</evidence>
<dbReference type="InterPro" id="IPR011706">
    <property type="entry name" value="Cu-oxidase_C"/>
</dbReference>
<comment type="similarity">
    <text evidence="1">Belongs to the multicopper oxidase family.</text>
</comment>
<feature type="domain" description="Plastocyanin-like" evidence="10">
    <location>
        <begin position="516"/>
        <end position="610"/>
    </location>
</feature>
<dbReference type="GO" id="GO:0016491">
    <property type="term" value="F:oxidoreductase activity"/>
    <property type="evidence" value="ECO:0007669"/>
    <property type="project" value="UniProtKB-KW"/>
</dbReference>
<dbReference type="RefSeq" id="XP_009545533.1">
    <property type="nucleotide sequence ID" value="XM_009547238.1"/>
</dbReference>
<evidence type="ECO:0000256" key="6">
    <source>
        <dbReference type="ARBA" id="ARBA00023180"/>
    </source>
</evidence>
<evidence type="ECO:0000256" key="5">
    <source>
        <dbReference type="ARBA" id="ARBA00023157"/>
    </source>
</evidence>
<dbReference type="STRING" id="747525.W4KBN6"/>
<keyword evidence="6" id="KW-0325">Glycoprotein</keyword>
<evidence type="ECO:0000256" key="2">
    <source>
        <dbReference type="ARBA" id="ARBA00022723"/>
    </source>
</evidence>
<dbReference type="InterPro" id="IPR011707">
    <property type="entry name" value="Cu-oxidase-like_N"/>
</dbReference>
<dbReference type="EMBL" id="KI925457">
    <property type="protein sequence ID" value="ETW83262.1"/>
    <property type="molecule type" value="Genomic_DNA"/>
</dbReference>
<dbReference type="KEGG" id="hir:HETIRDRAFT_119423"/>
<dbReference type="Proteomes" id="UP000030671">
    <property type="component" value="Unassembled WGS sequence"/>
</dbReference>
<keyword evidence="13" id="KW-1185">Reference proteome</keyword>
<feature type="chain" id="PRO_5004845355" evidence="8">
    <location>
        <begin position="21"/>
        <end position="674"/>
    </location>
</feature>
<dbReference type="InterPro" id="IPR008972">
    <property type="entry name" value="Cupredoxin"/>
</dbReference>
<dbReference type="GeneID" id="20666647"/>
<dbReference type="SUPFAM" id="SSF49503">
    <property type="entry name" value="Cupredoxins"/>
    <property type="match status" value="3"/>
</dbReference>
<evidence type="ECO:0000259" key="10">
    <source>
        <dbReference type="Pfam" id="PF07731"/>
    </source>
</evidence>
<dbReference type="HOGENOM" id="CLU_006504_7_1_1"/>
<keyword evidence="8" id="KW-0732">Signal</keyword>
<keyword evidence="4" id="KW-0186">Copper</keyword>
<protein>
    <submittedName>
        <fullName evidence="12">Multicopper oxidase</fullName>
    </submittedName>
</protein>
<feature type="domain" description="Plastocyanin-like" evidence="9">
    <location>
        <begin position="245"/>
        <end position="408"/>
    </location>
</feature>
<dbReference type="PANTHER" id="PTHR11709">
    <property type="entry name" value="MULTI-COPPER OXIDASE"/>
    <property type="match status" value="1"/>
</dbReference>
<dbReference type="Gene3D" id="2.60.40.420">
    <property type="entry name" value="Cupredoxins - blue copper proteins"/>
    <property type="match status" value="3"/>
</dbReference>
<dbReference type="Pfam" id="PF00394">
    <property type="entry name" value="Cu-oxidase"/>
    <property type="match status" value="1"/>
</dbReference>
<evidence type="ECO:0000256" key="4">
    <source>
        <dbReference type="ARBA" id="ARBA00023008"/>
    </source>
</evidence>
<dbReference type="Pfam" id="PF07732">
    <property type="entry name" value="Cu-oxidase_3"/>
    <property type="match status" value="1"/>
</dbReference>
<dbReference type="CDD" id="cd13883">
    <property type="entry name" value="CuRO_2_Diphenol_Ox"/>
    <property type="match status" value="1"/>
</dbReference>
<sequence length="674" mass="72079">MAFKILWAVMLPTLVTLASARTTGTAIYQPLTTVKGAGPPPPPRPTSSSHVTASTNATTTAGTPSVSITSAATSTVTALARRADAITAVAPSASAYALNSTFSINSDAVTRTYDWTIATATGSPDGFTRNHITINGQMPGPLIEANEGDTLVVNVQNNMDDTTSIHWHGIIQNGTAWMDGVPGVTQCPIPAGGNFTYTFTLAQYGTYWYHSHSAVEYTDGLLGPLIIHSVNDPLVRGTDFDYEQVMIVQDWYHDEASTIAADLLNGGYNGSPAAPPPQSGLINGKGVFNCSQLTDTSTCTTPSVPEYTVEPNAKTRFRLINGGSHAQFYFSVDSHTVNVTEADGTPVSGADSVHRVPFHNGQRYSAIIDTTVGSAGDAYWLRATMNTDCFAYTDDTLNTTAFAILRYGSTSTSDPTSSDWTDVLPDACVDLDDDQLSPIVVKDAPATSDKTIAFDSSFGAVEISGTDYLRFLVNDTSYTNYIYQPIMEAVTANGTSAVNASNVANAVFEDSVWTGDVIINNLDANLDHPYHVHGNDFQVVGRGTGTLSIADAASQSYNLTNPVRRDTVVIPGGGYAVLRFANDNPGVWVLHCHIAWHLAEGFLGLIVSNPTSIAAFDYPDSLTELCDARPSTVSIDATEAGRKRSEADSLARVMKRGVMGHSHWSKKRMIRHRL</sequence>
<organism evidence="12 13">
    <name type="scientific">Heterobasidion irregulare (strain TC 32-1)</name>
    <dbReference type="NCBI Taxonomy" id="747525"/>
    <lineage>
        <taxon>Eukaryota</taxon>
        <taxon>Fungi</taxon>
        <taxon>Dikarya</taxon>
        <taxon>Basidiomycota</taxon>
        <taxon>Agaricomycotina</taxon>
        <taxon>Agaricomycetes</taxon>
        <taxon>Russulales</taxon>
        <taxon>Bondarzewiaceae</taxon>
        <taxon>Heterobasidion</taxon>
        <taxon>Heterobasidion annosum species complex</taxon>
    </lineage>
</organism>
<evidence type="ECO:0000259" key="9">
    <source>
        <dbReference type="Pfam" id="PF00394"/>
    </source>
</evidence>
<evidence type="ECO:0000259" key="11">
    <source>
        <dbReference type="Pfam" id="PF07732"/>
    </source>
</evidence>
<accession>W4KBN6</accession>
<dbReference type="SMR" id="W4KBN6"/>
<dbReference type="AlphaFoldDB" id="W4KBN6"/>
<feature type="compositionally biased region" description="Low complexity" evidence="7">
    <location>
        <begin position="46"/>
        <end position="65"/>
    </location>
</feature>
<reference evidence="12 13" key="1">
    <citation type="journal article" date="2012" name="New Phytol.">
        <title>Insight into trade-off between wood decay and parasitism from the genome of a fungal forest pathogen.</title>
        <authorList>
            <person name="Olson A."/>
            <person name="Aerts A."/>
            <person name="Asiegbu F."/>
            <person name="Belbahri L."/>
            <person name="Bouzid O."/>
            <person name="Broberg A."/>
            <person name="Canback B."/>
            <person name="Coutinho P.M."/>
            <person name="Cullen D."/>
            <person name="Dalman K."/>
            <person name="Deflorio G."/>
            <person name="van Diepen L.T."/>
            <person name="Dunand C."/>
            <person name="Duplessis S."/>
            <person name="Durling M."/>
            <person name="Gonthier P."/>
            <person name="Grimwood J."/>
            <person name="Fossdal C.G."/>
            <person name="Hansson D."/>
            <person name="Henrissat B."/>
            <person name="Hietala A."/>
            <person name="Himmelstrand K."/>
            <person name="Hoffmeister D."/>
            <person name="Hogberg N."/>
            <person name="James T.Y."/>
            <person name="Karlsson M."/>
            <person name="Kohler A."/>
            <person name="Kues U."/>
            <person name="Lee Y.H."/>
            <person name="Lin Y.C."/>
            <person name="Lind M."/>
            <person name="Lindquist E."/>
            <person name="Lombard V."/>
            <person name="Lucas S."/>
            <person name="Lunden K."/>
            <person name="Morin E."/>
            <person name="Murat C."/>
            <person name="Park J."/>
            <person name="Raffaello T."/>
            <person name="Rouze P."/>
            <person name="Salamov A."/>
            <person name="Schmutz J."/>
            <person name="Solheim H."/>
            <person name="Stahlberg J."/>
            <person name="Velez H."/>
            <person name="de Vries R.P."/>
            <person name="Wiebenga A."/>
            <person name="Woodward S."/>
            <person name="Yakovlev I."/>
            <person name="Garbelotto M."/>
            <person name="Martin F."/>
            <person name="Grigoriev I.V."/>
            <person name="Stenlid J."/>
        </authorList>
    </citation>
    <scope>NUCLEOTIDE SEQUENCE [LARGE SCALE GENOMIC DNA]</scope>
    <source>
        <strain evidence="12 13">TC 32-1</strain>
    </source>
</reference>
<evidence type="ECO:0000313" key="12">
    <source>
        <dbReference type="EMBL" id="ETW83262.1"/>
    </source>
</evidence>
<dbReference type="eggNOG" id="KOG1263">
    <property type="taxonomic scope" value="Eukaryota"/>
</dbReference>
<dbReference type="PROSITE" id="PS00079">
    <property type="entry name" value="MULTICOPPER_OXIDASE1"/>
    <property type="match status" value="1"/>
</dbReference>
<dbReference type="CDD" id="cd13857">
    <property type="entry name" value="CuRO_1_Diphenol_Ox"/>
    <property type="match status" value="1"/>
</dbReference>